<name>A0A060H5Y8_XYLFS</name>
<comment type="function">
    <text evidence="1 11">Catalyzes the reversible adenylation of nicotinate mononucleotide (NaMN) to nicotinic acid adenine dinucleotide (NaAD).</text>
</comment>
<dbReference type="GO" id="GO:0005524">
    <property type="term" value="F:ATP binding"/>
    <property type="evidence" value="ECO:0007669"/>
    <property type="project" value="UniProtKB-KW"/>
</dbReference>
<evidence type="ECO:0000256" key="5">
    <source>
        <dbReference type="ARBA" id="ARBA00022679"/>
    </source>
</evidence>
<keyword evidence="6 11" id="KW-0548">Nucleotidyltransferase</keyword>
<dbReference type="CDD" id="cd02165">
    <property type="entry name" value="NMNAT"/>
    <property type="match status" value="1"/>
</dbReference>
<dbReference type="RefSeq" id="WP_004086142.1">
    <property type="nucleotide sequence ID" value="NZ_CP006696.1"/>
</dbReference>
<evidence type="ECO:0000313" key="14">
    <source>
        <dbReference type="Proteomes" id="UP000027215"/>
    </source>
</evidence>
<evidence type="ECO:0000256" key="11">
    <source>
        <dbReference type="HAMAP-Rule" id="MF_00244"/>
    </source>
</evidence>
<reference evidence="13 14" key="1">
    <citation type="submission" date="2013-08" db="EMBL/GenBank/DDBJ databases">
        <authorList>
            <person name="Stouthamer R."/>
            <person name="Nunney L."/>
        </authorList>
    </citation>
    <scope>NUCLEOTIDE SEQUENCE [LARGE SCALE GENOMIC DNA]</scope>
    <source>
        <strain evidence="14">ann-1</strain>
    </source>
</reference>
<dbReference type="KEGG" id="xfs:D934_12635"/>
<dbReference type="Proteomes" id="UP000027215">
    <property type="component" value="Chromosome"/>
</dbReference>
<accession>A0A060H5Y8</accession>
<comment type="pathway">
    <text evidence="2 11">Cofactor biosynthesis; NAD(+) biosynthesis; deamido-NAD(+) from nicotinate D-ribonucleotide: step 1/1.</text>
</comment>
<protein>
    <recommendedName>
        <fullName evidence="11">Probable nicotinate-nucleotide adenylyltransferase</fullName>
        <ecNumber evidence="11">2.7.7.18</ecNumber>
    </recommendedName>
    <alternativeName>
        <fullName evidence="11">Deamido-NAD(+) diphosphorylase</fullName>
    </alternativeName>
    <alternativeName>
        <fullName evidence="11">Deamido-NAD(+) pyrophosphorylase</fullName>
    </alternativeName>
    <alternativeName>
        <fullName evidence="11">Nicotinate mononucleotide adenylyltransferase</fullName>
        <shortName evidence="11">NaMN adenylyltransferase</shortName>
    </alternativeName>
</protein>
<dbReference type="SUPFAM" id="SSF52374">
    <property type="entry name" value="Nucleotidylyl transferase"/>
    <property type="match status" value="1"/>
</dbReference>
<comment type="catalytic activity">
    <reaction evidence="10 11">
        <text>nicotinate beta-D-ribonucleotide + ATP + H(+) = deamido-NAD(+) + diphosphate</text>
        <dbReference type="Rhea" id="RHEA:22860"/>
        <dbReference type="ChEBI" id="CHEBI:15378"/>
        <dbReference type="ChEBI" id="CHEBI:30616"/>
        <dbReference type="ChEBI" id="CHEBI:33019"/>
        <dbReference type="ChEBI" id="CHEBI:57502"/>
        <dbReference type="ChEBI" id="CHEBI:58437"/>
        <dbReference type="EC" id="2.7.7.18"/>
    </reaction>
</comment>
<evidence type="ECO:0000256" key="7">
    <source>
        <dbReference type="ARBA" id="ARBA00022741"/>
    </source>
</evidence>
<dbReference type="SMR" id="A0A060H5Y8"/>
<dbReference type="PANTHER" id="PTHR39321">
    <property type="entry name" value="NICOTINATE-NUCLEOTIDE ADENYLYLTRANSFERASE-RELATED"/>
    <property type="match status" value="1"/>
</dbReference>
<evidence type="ECO:0000259" key="12">
    <source>
        <dbReference type="Pfam" id="PF01467"/>
    </source>
</evidence>
<dbReference type="PANTHER" id="PTHR39321:SF3">
    <property type="entry name" value="PHOSPHOPANTETHEINE ADENYLYLTRANSFERASE"/>
    <property type="match status" value="1"/>
</dbReference>
<dbReference type="InterPro" id="IPR004821">
    <property type="entry name" value="Cyt_trans-like"/>
</dbReference>
<dbReference type="AlphaFoldDB" id="A0A060H5Y8"/>
<keyword evidence="8 11" id="KW-0067">ATP-binding</keyword>
<evidence type="ECO:0000313" key="13">
    <source>
        <dbReference type="EMBL" id="AIC10735.1"/>
    </source>
</evidence>
<evidence type="ECO:0000256" key="1">
    <source>
        <dbReference type="ARBA" id="ARBA00002324"/>
    </source>
</evidence>
<dbReference type="HOGENOM" id="CLU_069765_0_0_6"/>
<dbReference type="GO" id="GO:0009435">
    <property type="term" value="P:NAD+ biosynthetic process"/>
    <property type="evidence" value="ECO:0007669"/>
    <property type="project" value="UniProtKB-UniRule"/>
</dbReference>
<dbReference type="UniPathway" id="UPA00253">
    <property type="reaction ID" value="UER00332"/>
</dbReference>
<gene>
    <name evidence="11" type="primary">nadD</name>
    <name evidence="13" type="ORF">D934_12635</name>
</gene>
<evidence type="ECO:0000256" key="2">
    <source>
        <dbReference type="ARBA" id="ARBA00005019"/>
    </source>
</evidence>
<dbReference type="Gene3D" id="3.40.50.620">
    <property type="entry name" value="HUPs"/>
    <property type="match status" value="1"/>
</dbReference>
<organism evidence="13 14">
    <name type="scientific">Xylella fastidiosa subsp. sandyi Ann-1</name>
    <dbReference type="NCBI Taxonomy" id="155920"/>
    <lineage>
        <taxon>Bacteria</taxon>
        <taxon>Pseudomonadati</taxon>
        <taxon>Pseudomonadota</taxon>
        <taxon>Gammaproteobacteria</taxon>
        <taxon>Lysobacterales</taxon>
        <taxon>Lysobacteraceae</taxon>
        <taxon>Xylella</taxon>
    </lineage>
</organism>
<evidence type="ECO:0000256" key="8">
    <source>
        <dbReference type="ARBA" id="ARBA00022840"/>
    </source>
</evidence>
<dbReference type="GO" id="GO:0004515">
    <property type="term" value="F:nicotinate-nucleotide adenylyltransferase activity"/>
    <property type="evidence" value="ECO:0007669"/>
    <property type="project" value="UniProtKB-UniRule"/>
</dbReference>
<comment type="similarity">
    <text evidence="3 11">Belongs to the NadD family.</text>
</comment>
<dbReference type="Pfam" id="PF01467">
    <property type="entry name" value="CTP_transf_like"/>
    <property type="match status" value="1"/>
</dbReference>
<keyword evidence="5 11" id="KW-0808">Transferase</keyword>
<evidence type="ECO:0000256" key="6">
    <source>
        <dbReference type="ARBA" id="ARBA00022695"/>
    </source>
</evidence>
<proteinExistence type="inferred from homology"/>
<dbReference type="NCBIfam" id="TIGR00125">
    <property type="entry name" value="cyt_tran_rel"/>
    <property type="match status" value="1"/>
</dbReference>
<dbReference type="NCBIfam" id="TIGR00482">
    <property type="entry name" value="nicotinate (nicotinamide) nucleotide adenylyltransferase"/>
    <property type="match status" value="1"/>
</dbReference>
<evidence type="ECO:0000256" key="10">
    <source>
        <dbReference type="ARBA" id="ARBA00048721"/>
    </source>
</evidence>
<dbReference type="InterPro" id="IPR014729">
    <property type="entry name" value="Rossmann-like_a/b/a_fold"/>
</dbReference>
<dbReference type="InterPro" id="IPR005248">
    <property type="entry name" value="NadD/NMNAT"/>
</dbReference>
<evidence type="ECO:0000256" key="3">
    <source>
        <dbReference type="ARBA" id="ARBA00009014"/>
    </source>
</evidence>
<dbReference type="PATRIC" id="fig|155920.8.peg.2972"/>
<dbReference type="NCBIfam" id="NF000839">
    <property type="entry name" value="PRK00071.1-1"/>
    <property type="match status" value="1"/>
</dbReference>
<sequence>MPSLHIFYGGTFDPVHVGHLAIARAAHAALQAPIALIPSADPPHRPTPGSSSMDRLRMLQLAVSKEPGLSADPRELRRAARQNRPSYTVDTLTEVRSELGPKTSIIWLLGADAFVNLSNWKDWQMLPELTHLVVANRPGITLQTQLPPKMATVFNHRWVQDPATLRKTPHGHLWLLNQHPNPSSASKVRAAISAAAHWEADLTPEVAQYIRTHGLYGIHDIN</sequence>
<keyword evidence="7 11" id="KW-0547">Nucleotide-binding</keyword>
<feature type="domain" description="Cytidyltransferase-like" evidence="12">
    <location>
        <begin position="7"/>
        <end position="190"/>
    </location>
</feature>
<evidence type="ECO:0000256" key="4">
    <source>
        <dbReference type="ARBA" id="ARBA00022642"/>
    </source>
</evidence>
<keyword evidence="9 11" id="KW-0520">NAD</keyword>
<keyword evidence="4 11" id="KW-0662">Pyridine nucleotide biosynthesis</keyword>
<evidence type="ECO:0000256" key="9">
    <source>
        <dbReference type="ARBA" id="ARBA00023027"/>
    </source>
</evidence>
<dbReference type="EMBL" id="CP006696">
    <property type="protein sequence ID" value="AIC10735.1"/>
    <property type="molecule type" value="Genomic_DNA"/>
</dbReference>
<dbReference type="EC" id="2.7.7.18" evidence="11"/>
<dbReference type="HAMAP" id="MF_00244">
    <property type="entry name" value="NaMN_adenylyltr"/>
    <property type="match status" value="1"/>
</dbReference>